<feature type="region of interest" description="Disordered" evidence="1">
    <location>
        <begin position="134"/>
        <end position="153"/>
    </location>
</feature>
<name>A0A8E2DFH7_9APHY</name>
<sequence length="356" mass="39568">MGYAEREDWNASSEVMLSESFLSAVAQKTDDPTPTATLVQQAQQLLREARKKVISPSYINVQELLQAILECAPCENGQRFTACGMICAAEGLGSSGLESLSRGDRLALLARDWLKLVLWPVKSAHRLCASQHSSLSSAGGVGTPRRVRPSARKPDEFTTTIKMREAGRCAITSRRSIPAAAHFIRPPLFPEAESDVFHPTFTWDILRLYASLPDECTRDPEAFLRSPANGILLNPEMRKTFDRFYWYLLPLDAPDTYRYVPLHDDMDEAVPASRTLITLADRSARGLPLPHPRLVGLHAALARVLHRTGAGEFLDRVFERYLGEDRDLAVPVGKFSGEDLELRMALLAIVDEELGV</sequence>
<proteinExistence type="predicted"/>
<evidence type="ECO:0000256" key="1">
    <source>
        <dbReference type="SAM" id="MobiDB-lite"/>
    </source>
</evidence>
<organism evidence="2 3">
    <name type="scientific">Obba rivulosa</name>
    <dbReference type="NCBI Taxonomy" id="1052685"/>
    <lineage>
        <taxon>Eukaryota</taxon>
        <taxon>Fungi</taxon>
        <taxon>Dikarya</taxon>
        <taxon>Basidiomycota</taxon>
        <taxon>Agaricomycotina</taxon>
        <taxon>Agaricomycetes</taxon>
        <taxon>Polyporales</taxon>
        <taxon>Gelatoporiaceae</taxon>
        <taxon>Obba</taxon>
    </lineage>
</organism>
<evidence type="ECO:0000313" key="3">
    <source>
        <dbReference type="Proteomes" id="UP000250043"/>
    </source>
</evidence>
<dbReference type="AlphaFoldDB" id="A0A8E2DFH7"/>
<dbReference type="OrthoDB" id="2757744at2759"/>
<dbReference type="Proteomes" id="UP000250043">
    <property type="component" value="Unassembled WGS sequence"/>
</dbReference>
<gene>
    <name evidence="2" type="ORF">OBBRIDRAFT_798751</name>
</gene>
<protein>
    <recommendedName>
        <fullName evidence="4">HNH nuclease domain-containing protein</fullName>
    </recommendedName>
</protein>
<evidence type="ECO:0000313" key="2">
    <source>
        <dbReference type="EMBL" id="OCH84822.1"/>
    </source>
</evidence>
<reference evidence="2 3" key="1">
    <citation type="submission" date="2016-07" db="EMBL/GenBank/DDBJ databases">
        <title>Draft genome of the white-rot fungus Obba rivulosa 3A-2.</title>
        <authorList>
            <consortium name="DOE Joint Genome Institute"/>
            <person name="Miettinen O."/>
            <person name="Riley R."/>
            <person name="Acob R."/>
            <person name="Barry K."/>
            <person name="Cullen D."/>
            <person name="De Vries R."/>
            <person name="Hainaut M."/>
            <person name="Hatakka A."/>
            <person name="Henrissat B."/>
            <person name="Hilden K."/>
            <person name="Kuo R."/>
            <person name="Labutti K."/>
            <person name="Lipzen A."/>
            <person name="Makela M.R."/>
            <person name="Sandor L."/>
            <person name="Spatafora J.W."/>
            <person name="Grigoriev I.V."/>
            <person name="Hibbett D.S."/>
        </authorList>
    </citation>
    <scope>NUCLEOTIDE SEQUENCE [LARGE SCALE GENOMIC DNA]</scope>
    <source>
        <strain evidence="2 3">3A-2</strain>
    </source>
</reference>
<accession>A0A8E2DFH7</accession>
<dbReference type="EMBL" id="KV722631">
    <property type="protein sequence ID" value="OCH84822.1"/>
    <property type="molecule type" value="Genomic_DNA"/>
</dbReference>
<evidence type="ECO:0008006" key="4">
    <source>
        <dbReference type="Google" id="ProtNLM"/>
    </source>
</evidence>
<keyword evidence="3" id="KW-1185">Reference proteome</keyword>